<organism evidence="3 4">
    <name type="scientific">Rhodocollybia butyracea</name>
    <dbReference type="NCBI Taxonomy" id="206335"/>
    <lineage>
        <taxon>Eukaryota</taxon>
        <taxon>Fungi</taxon>
        <taxon>Dikarya</taxon>
        <taxon>Basidiomycota</taxon>
        <taxon>Agaricomycotina</taxon>
        <taxon>Agaricomycetes</taxon>
        <taxon>Agaricomycetidae</taxon>
        <taxon>Agaricales</taxon>
        <taxon>Marasmiineae</taxon>
        <taxon>Omphalotaceae</taxon>
        <taxon>Rhodocollybia</taxon>
    </lineage>
</organism>
<evidence type="ECO:0000256" key="1">
    <source>
        <dbReference type="SAM" id="Coils"/>
    </source>
</evidence>
<evidence type="ECO:0000313" key="3">
    <source>
        <dbReference type="EMBL" id="KAF9060079.1"/>
    </source>
</evidence>
<evidence type="ECO:0000313" key="4">
    <source>
        <dbReference type="Proteomes" id="UP000772434"/>
    </source>
</evidence>
<keyword evidence="1" id="KW-0175">Coiled coil</keyword>
<dbReference type="EMBL" id="JADNRY010000261">
    <property type="protein sequence ID" value="KAF9060079.1"/>
    <property type="molecule type" value="Genomic_DNA"/>
</dbReference>
<keyword evidence="4" id="KW-1185">Reference proteome</keyword>
<name>A0A9P5TZB3_9AGAR</name>
<feature type="coiled-coil region" evidence="1">
    <location>
        <begin position="96"/>
        <end position="150"/>
    </location>
</feature>
<evidence type="ECO:0000256" key="2">
    <source>
        <dbReference type="SAM" id="MobiDB-lite"/>
    </source>
</evidence>
<proteinExistence type="predicted"/>
<protein>
    <submittedName>
        <fullName evidence="3">Uncharacterized protein</fullName>
    </submittedName>
</protein>
<dbReference type="AlphaFoldDB" id="A0A9P5TZB3"/>
<feature type="region of interest" description="Disordered" evidence="2">
    <location>
        <begin position="48"/>
        <end position="73"/>
    </location>
</feature>
<dbReference type="Proteomes" id="UP000772434">
    <property type="component" value="Unassembled WGS sequence"/>
</dbReference>
<reference evidence="3" key="1">
    <citation type="submission" date="2020-11" db="EMBL/GenBank/DDBJ databases">
        <authorList>
            <consortium name="DOE Joint Genome Institute"/>
            <person name="Ahrendt S."/>
            <person name="Riley R."/>
            <person name="Andreopoulos W."/>
            <person name="Labutti K."/>
            <person name="Pangilinan J."/>
            <person name="Ruiz-Duenas F.J."/>
            <person name="Barrasa J.M."/>
            <person name="Sanchez-Garcia M."/>
            <person name="Camarero S."/>
            <person name="Miyauchi S."/>
            <person name="Serrano A."/>
            <person name="Linde D."/>
            <person name="Babiker R."/>
            <person name="Drula E."/>
            <person name="Ayuso-Fernandez I."/>
            <person name="Pacheco R."/>
            <person name="Padilla G."/>
            <person name="Ferreira P."/>
            <person name="Barriuso J."/>
            <person name="Kellner H."/>
            <person name="Castanera R."/>
            <person name="Alfaro M."/>
            <person name="Ramirez L."/>
            <person name="Pisabarro A.G."/>
            <person name="Kuo A."/>
            <person name="Tritt A."/>
            <person name="Lipzen A."/>
            <person name="He G."/>
            <person name="Yan M."/>
            <person name="Ng V."/>
            <person name="Cullen D."/>
            <person name="Martin F."/>
            <person name="Rosso M.-N."/>
            <person name="Henrissat B."/>
            <person name="Hibbett D."/>
            <person name="Martinez A.T."/>
            <person name="Grigoriev I.V."/>
        </authorList>
    </citation>
    <scope>NUCLEOTIDE SEQUENCE</scope>
    <source>
        <strain evidence="3">AH 40177</strain>
    </source>
</reference>
<sequence length="157" mass="17562">MAPASKQVTLSHLVLPRSLTIVDSHAGLQLTTIVNFVCAGKSKMVFPRGGKTGPPLQDDEMEFSDPEERPTTTQHMHLQTTNNVLLDVLAEKVLELKLQEELQVQKDKKIAELEKEVDLKRALAESQTKVGRLEEVVERLTKENEMLKKGQGHPCVE</sequence>
<comment type="caution">
    <text evidence="3">The sequence shown here is derived from an EMBL/GenBank/DDBJ whole genome shotgun (WGS) entry which is preliminary data.</text>
</comment>
<gene>
    <name evidence="3" type="ORF">BDP27DRAFT_1430489</name>
</gene>
<accession>A0A9P5TZB3</accession>